<accession>A0A1L9VAA2</accession>
<keyword evidence="4" id="KW-1185">Reference proteome</keyword>
<dbReference type="VEuPathDB" id="FungiDB:ASPGLDRAFT_1501043"/>
<dbReference type="OrthoDB" id="4267316at2759"/>
<feature type="compositionally biased region" description="Basic residues" evidence="1">
    <location>
        <begin position="32"/>
        <end position="42"/>
    </location>
</feature>
<dbReference type="EMBL" id="KV878908">
    <property type="protein sequence ID" value="OJJ80857.1"/>
    <property type="molecule type" value="Genomic_DNA"/>
</dbReference>
<dbReference type="GeneID" id="34458366"/>
<reference evidence="4" key="1">
    <citation type="journal article" date="2017" name="Genome Biol.">
        <title>Comparative genomics reveals high biological diversity and specific adaptations in the industrially and medically important fungal genus Aspergillus.</title>
        <authorList>
            <person name="de Vries R.P."/>
            <person name="Riley R."/>
            <person name="Wiebenga A."/>
            <person name="Aguilar-Osorio G."/>
            <person name="Amillis S."/>
            <person name="Uchima C.A."/>
            <person name="Anderluh G."/>
            <person name="Asadollahi M."/>
            <person name="Askin M."/>
            <person name="Barry K."/>
            <person name="Battaglia E."/>
            <person name="Bayram O."/>
            <person name="Benocci T."/>
            <person name="Braus-Stromeyer S.A."/>
            <person name="Caldana C."/>
            <person name="Canovas D."/>
            <person name="Cerqueira G.C."/>
            <person name="Chen F."/>
            <person name="Chen W."/>
            <person name="Choi C."/>
            <person name="Clum A."/>
            <person name="Dos Santos R.A."/>
            <person name="Damasio A.R."/>
            <person name="Diallinas G."/>
            <person name="Emri T."/>
            <person name="Fekete E."/>
            <person name="Flipphi M."/>
            <person name="Freyberg S."/>
            <person name="Gallo A."/>
            <person name="Gournas C."/>
            <person name="Habgood R."/>
            <person name="Hainaut M."/>
            <person name="Harispe M.L."/>
            <person name="Henrissat B."/>
            <person name="Hilden K.S."/>
            <person name="Hope R."/>
            <person name="Hossain A."/>
            <person name="Karabika E."/>
            <person name="Karaffa L."/>
            <person name="Karanyi Z."/>
            <person name="Krasevec N."/>
            <person name="Kuo A."/>
            <person name="Kusch H."/>
            <person name="LaButti K."/>
            <person name="Lagendijk E.L."/>
            <person name="Lapidus A."/>
            <person name="Levasseur A."/>
            <person name="Lindquist E."/>
            <person name="Lipzen A."/>
            <person name="Logrieco A.F."/>
            <person name="MacCabe A."/>
            <person name="Maekelae M.R."/>
            <person name="Malavazi I."/>
            <person name="Melin P."/>
            <person name="Meyer V."/>
            <person name="Mielnichuk N."/>
            <person name="Miskei M."/>
            <person name="Molnar A.P."/>
            <person name="Mule G."/>
            <person name="Ngan C.Y."/>
            <person name="Orejas M."/>
            <person name="Orosz E."/>
            <person name="Ouedraogo J.P."/>
            <person name="Overkamp K.M."/>
            <person name="Park H.-S."/>
            <person name="Perrone G."/>
            <person name="Piumi F."/>
            <person name="Punt P.J."/>
            <person name="Ram A.F."/>
            <person name="Ramon A."/>
            <person name="Rauscher S."/>
            <person name="Record E."/>
            <person name="Riano-Pachon D.M."/>
            <person name="Robert V."/>
            <person name="Roehrig J."/>
            <person name="Ruller R."/>
            <person name="Salamov A."/>
            <person name="Salih N.S."/>
            <person name="Samson R.A."/>
            <person name="Sandor E."/>
            <person name="Sanguinetti M."/>
            <person name="Schuetze T."/>
            <person name="Sepcic K."/>
            <person name="Shelest E."/>
            <person name="Sherlock G."/>
            <person name="Sophianopoulou V."/>
            <person name="Squina F.M."/>
            <person name="Sun H."/>
            <person name="Susca A."/>
            <person name="Todd R.B."/>
            <person name="Tsang A."/>
            <person name="Unkles S.E."/>
            <person name="van de Wiele N."/>
            <person name="van Rossen-Uffink D."/>
            <person name="Oliveira J.V."/>
            <person name="Vesth T.C."/>
            <person name="Visser J."/>
            <person name="Yu J.-H."/>
            <person name="Zhou M."/>
            <person name="Andersen M.R."/>
            <person name="Archer D.B."/>
            <person name="Baker S.E."/>
            <person name="Benoit I."/>
            <person name="Brakhage A.A."/>
            <person name="Braus G.H."/>
            <person name="Fischer R."/>
            <person name="Frisvad J.C."/>
            <person name="Goldman G.H."/>
            <person name="Houbraken J."/>
            <person name="Oakley B."/>
            <person name="Pocsi I."/>
            <person name="Scazzocchio C."/>
            <person name="Seiboth B."/>
            <person name="vanKuyk P.A."/>
            <person name="Wortman J."/>
            <person name="Dyer P.S."/>
            <person name="Grigoriev I.V."/>
        </authorList>
    </citation>
    <scope>NUCLEOTIDE SEQUENCE [LARGE SCALE GENOMIC DNA]</scope>
    <source>
        <strain evidence="4">CBS 516.65</strain>
    </source>
</reference>
<feature type="non-terminal residue" evidence="3">
    <location>
        <position position="1"/>
    </location>
</feature>
<proteinExistence type="predicted"/>
<evidence type="ECO:0000256" key="1">
    <source>
        <dbReference type="SAM" id="MobiDB-lite"/>
    </source>
</evidence>
<dbReference type="SUPFAM" id="SSF56112">
    <property type="entry name" value="Protein kinase-like (PK-like)"/>
    <property type="match status" value="1"/>
</dbReference>
<evidence type="ECO:0000259" key="2">
    <source>
        <dbReference type="PROSITE" id="PS50011"/>
    </source>
</evidence>
<organism evidence="3 4">
    <name type="scientific">Aspergillus glaucus CBS 516.65</name>
    <dbReference type="NCBI Taxonomy" id="1160497"/>
    <lineage>
        <taxon>Eukaryota</taxon>
        <taxon>Fungi</taxon>
        <taxon>Dikarya</taxon>
        <taxon>Ascomycota</taxon>
        <taxon>Pezizomycotina</taxon>
        <taxon>Eurotiomycetes</taxon>
        <taxon>Eurotiomycetidae</taxon>
        <taxon>Eurotiales</taxon>
        <taxon>Aspergillaceae</taxon>
        <taxon>Aspergillus</taxon>
        <taxon>Aspergillus subgen. Aspergillus</taxon>
    </lineage>
</organism>
<dbReference type="InterPro" id="IPR011009">
    <property type="entry name" value="Kinase-like_dom_sf"/>
</dbReference>
<dbReference type="GO" id="GO:0005524">
    <property type="term" value="F:ATP binding"/>
    <property type="evidence" value="ECO:0007669"/>
    <property type="project" value="InterPro"/>
</dbReference>
<feature type="region of interest" description="Disordered" evidence="1">
    <location>
        <begin position="1"/>
        <end position="44"/>
    </location>
</feature>
<dbReference type="AlphaFoldDB" id="A0A1L9VAA2"/>
<evidence type="ECO:0000313" key="4">
    <source>
        <dbReference type="Proteomes" id="UP000184300"/>
    </source>
</evidence>
<dbReference type="InterPro" id="IPR000719">
    <property type="entry name" value="Prot_kinase_dom"/>
</dbReference>
<protein>
    <recommendedName>
        <fullName evidence="2">Protein kinase domain-containing protein</fullName>
    </recommendedName>
</protein>
<name>A0A1L9VAA2_ASPGL</name>
<dbReference type="RefSeq" id="XP_022397555.1">
    <property type="nucleotide sequence ID" value="XM_022542105.1"/>
</dbReference>
<dbReference type="Gene3D" id="1.10.510.10">
    <property type="entry name" value="Transferase(Phosphotransferase) domain 1"/>
    <property type="match status" value="1"/>
</dbReference>
<gene>
    <name evidence="3" type="ORF">ASPGLDRAFT_1501043</name>
</gene>
<dbReference type="PROSITE" id="PS50011">
    <property type="entry name" value="PROTEIN_KINASE_DOM"/>
    <property type="match status" value="1"/>
</dbReference>
<evidence type="ECO:0000313" key="3">
    <source>
        <dbReference type="EMBL" id="OJJ80857.1"/>
    </source>
</evidence>
<feature type="domain" description="Protein kinase" evidence="2">
    <location>
        <begin position="73"/>
        <end position="287"/>
    </location>
</feature>
<dbReference type="Proteomes" id="UP000184300">
    <property type="component" value="Unassembled WGS sequence"/>
</dbReference>
<dbReference type="GO" id="GO:0004672">
    <property type="term" value="F:protein kinase activity"/>
    <property type="evidence" value="ECO:0007669"/>
    <property type="project" value="InterPro"/>
</dbReference>
<sequence>SHQYRVGDALTIRSHCPTPPPPKSESNIRARAEKKKKKKKGRDGKWEELLSPLELCLRNPPLPGSDGPDMVDIKLIEELHVGEYKANQLFVARAVKSPRSLNLPTDCDLVAKISDPLYGDFSQAPFANADHGYTYETVAYTRLPDLQGSVIPRYYGSFTLKFRVGRRFRVVRLILIERIHGMPMDDLDPRAPKEERQRILKQIVDAECSFYNRNLIHEDLYPRNILIKYEGDQRKPKVVIVGLGWLVFGRTRNAENIEEEKRHLSGTPISPLLRWNIAVNRQYTFDE</sequence>